<dbReference type="PANTHER" id="PTHR11969">
    <property type="entry name" value="MAX DIMERIZATION, MAD"/>
    <property type="match status" value="1"/>
</dbReference>
<evidence type="ECO:0000256" key="6">
    <source>
        <dbReference type="SAM" id="MobiDB-lite"/>
    </source>
</evidence>
<organism evidence="7 8">
    <name type="scientific">Gasterosteus aculeatus aculeatus</name>
    <name type="common">three-spined stickleback</name>
    <dbReference type="NCBI Taxonomy" id="481459"/>
    <lineage>
        <taxon>Eukaryota</taxon>
        <taxon>Metazoa</taxon>
        <taxon>Chordata</taxon>
        <taxon>Craniata</taxon>
        <taxon>Vertebrata</taxon>
        <taxon>Euteleostomi</taxon>
        <taxon>Actinopterygii</taxon>
        <taxon>Neopterygii</taxon>
        <taxon>Teleostei</taxon>
        <taxon>Neoteleostei</taxon>
        <taxon>Acanthomorphata</taxon>
        <taxon>Eupercaria</taxon>
        <taxon>Perciformes</taxon>
        <taxon>Cottioidei</taxon>
        <taxon>Gasterosteales</taxon>
        <taxon>Gasterosteidae</taxon>
        <taxon>Gasterosteus</taxon>
    </lineage>
</organism>
<dbReference type="Ensembl" id="ENSGACT00000031397.1">
    <property type="protein sequence ID" value="ENSGACP00000044642.1"/>
    <property type="gene ID" value="ENSGACG00000009461.2"/>
</dbReference>
<evidence type="ECO:0000256" key="3">
    <source>
        <dbReference type="ARBA" id="ARBA00023125"/>
    </source>
</evidence>
<comment type="subcellular location">
    <subcellularLocation>
        <location evidence="1">Nucleus</location>
    </subcellularLocation>
</comment>
<accession>A0AAQ4Q0Z8</accession>
<keyword evidence="4" id="KW-0804">Transcription</keyword>
<keyword evidence="5" id="KW-0539">Nucleus</keyword>
<sequence length="196" mass="22229">MKQLYLLLPVIFHLYSPHTKTPATPPESNQSGGKFTILSRRQCVNHEEDQCYVIRAISTHTHTHTHTLICSMIFTEQNNKPFLLLLIQKLEELDRRSLHQLETLEREQRHLQRQLSQLQTHGDRERVCTDSQGSHVDSGSDREEIEIDVESTEFSHGEMDSVSTSGTSDLDDLSSQQSSASDEGYSTCSVKLAFSA</sequence>
<evidence type="ECO:0000313" key="8">
    <source>
        <dbReference type="Proteomes" id="UP000007635"/>
    </source>
</evidence>
<name>A0AAQ4Q0Z8_GASAC</name>
<dbReference type="Proteomes" id="UP000007635">
    <property type="component" value="Chromosome VI"/>
</dbReference>
<dbReference type="AlphaFoldDB" id="A0AAQ4Q0Z8"/>
<feature type="region of interest" description="Disordered" evidence="6">
    <location>
        <begin position="117"/>
        <end position="188"/>
    </location>
</feature>
<dbReference type="GO" id="GO:0000981">
    <property type="term" value="F:DNA-binding transcription factor activity, RNA polymerase II-specific"/>
    <property type="evidence" value="ECO:0007669"/>
    <property type="project" value="TreeGrafter"/>
</dbReference>
<dbReference type="PANTHER" id="PTHR11969:SF13">
    <property type="entry name" value="MAX-INTERACTING PROTEIN 1"/>
    <property type="match status" value="1"/>
</dbReference>
<protein>
    <submittedName>
        <fullName evidence="7">MAX interactor 1, dimerization protein</fullName>
    </submittedName>
</protein>
<keyword evidence="2" id="KW-0805">Transcription regulation</keyword>
<dbReference type="GO" id="GO:0005634">
    <property type="term" value="C:nucleus"/>
    <property type="evidence" value="ECO:0007669"/>
    <property type="project" value="UniProtKB-SubCell"/>
</dbReference>
<evidence type="ECO:0000256" key="4">
    <source>
        <dbReference type="ARBA" id="ARBA00023163"/>
    </source>
</evidence>
<evidence type="ECO:0000256" key="2">
    <source>
        <dbReference type="ARBA" id="ARBA00023015"/>
    </source>
</evidence>
<reference evidence="7" key="3">
    <citation type="submission" date="2025-09" db="UniProtKB">
        <authorList>
            <consortium name="Ensembl"/>
        </authorList>
    </citation>
    <scope>IDENTIFICATION</scope>
</reference>
<dbReference type="GeneTree" id="ENSGT00940000155809"/>
<reference evidence="7" key="2">
    <citation type="submission" date="2025-08" db="UniProtKB">
        <authorList>
            <consortium name="Ensembl"/>
        </authorList>
    </citation>
    <scope>IDENTIFICATION</scope>
</reference>
<keyword evidence="8" id="KW-1185">Reference proteome</keyword>
<evidence type="ECO:0000313" key="7">
    <source>
        <dbReference type="Ensembl" id="ENSGACP00000044642.1"/>
    </source>
</evidence>
<keyword evidence="3" id="KW-0238">DNA-binding</keyword>
<feature type="compositionally biased region" description="Low complexity" evidence="6">
    <location>
        <begin position="160"/>
        <end position="182"/>
    </location>
</feature>
<evidence type="ECO:0000256" key="5">
    <source>
        <dbReference type="ARBA" id="ARBA00023242"/>
    </source>
</evidence>
<proteinExistence type="predicted"/>
<dbReference type="GO" id="GO:0000978">
    <property type="term" value="F:RNA polymerase II cis-regulatory region sequence-specific DNA binding"/>
    <property type="evidence" value="ECO:0007669"/>
    <property type="project" value="TreeGrafter"/>
</dbReference>
<evidence type="ECO:0000256" key="1">
    <source>
        <dbReference type="ARBA" id="ARBA00004123"/>
    </source>
</evidence>
<reference evidence="7 8" key="1">
    <citation type="journal article" date="2021" name="G3 (Bethesda)">
        <title>Improved contiguity of the threespine stickleback genome using long-read sequencing.</title>
        <authorList>
            <person name="Nath S."/>
            <person name="Shaw D.E."/>
            <person name="White M.A."/>
        </authorList>
    </citation>
    <scope>NUCLEOTIDE SEQUENCE [LARGE SCALE GENOMIC DNA]</scope>
    <source>
        <strain evidence="7 8">Lake Benthic</strain>
    </source>
</reference>